<protein>
    <recommendedName>
        <fullName evidence="5">Lipoprotein LpqN</fullName>
    </recommendedName>
</protein>
<keyword evidence="2" id="KW-0732">Signal</keyword>
<evidence type="ECO:0000256" key="1">
    <source>
        <dbReference type="SAM" id="MobiDB-lite"/>
    </source>
</evidence>
<evidence type="ECO:0008006" key="5">
    <source>
        <dbReference type="Google" id="ProtNLM"/>
    </source>
</evidence>
<evidence type="ECO:0000313" key="4">
    <source>
        <dbReference type="Proteomes" id="UP000183376"/>
    </source>
</evidence>
<sequence>MRRSAVFLSGATAVVAVVAGGCSGPIAGVPVAAPPDASPTTGAAPTSRTTGPTTVELPPNTVGDPEGKFYTATVPGGLVNATKLVSWSGTNHAVLTPSGNPQDNQNYITMSTDALNKGDANAIEHALKNPRVVMKDPPPTRYSRQAIDGRESVVQSIGPSKSPRDPNVSVSQRVYYIPNKDPQGRPVVVRCRWIDSNKELAKAIEGGCGELAGQIKLK</sequence>
<feature type="compositionally biased region" description="Polar residues" evidence="1">
    <location>
        <begin position="40"/>
        <end position="53"/>
    </location>
</feature>
<dbReference type="Proteomes" id="UP000183376">
    <property type="component" value="Chromosome I"/>
</dbReference>
<dbReference type="EMBL" id="LT629701">
    <property type="protein sequence ID" value="SDM55630.1"/>
    <property type="molecule type" value="Genomic_DNA"/>
</dbReference>
<evidence type="ECO:0000256" key="2">
    <source>
        <dbReference type="SAM" id="SignalP"/>
    </source>
</evidence>
<dbReference type="AlphaFoldDB" id="A0A1G9U6M9"/>
<dbReference type="PROSITE" id="PS51257">
    <property type="entry name" value="PROKAR_LIPOPROTEIN"/>
    <property type="match status" value="1"/>
</dbReference>
<dbReference type="OrthoDB" id="9770761at2"/>
<keyword evidence="4" id="KW-1185">Reference proteome</keyword>
<organism evidence="3 4">
    <name type="scientific">Allokutzneria albata</name>
    <name type="common">Kibdelosporangium albatum</name>
    <dbReference type="NCBI Taxonomy" id="211114"/>
    <lineage>
        <taxon>Bacteria</taxon>
        <taxon>Bacillati</taxon>
        <taxon>Actinomycetota</taxon>
        <taxon>Actinomycetes</taxon>
        <taxon>Pseudonocardiales</taxon>
        <taxon>Pseudonocardiaceae</taxon>
        <taxon>Allokutzneria</taxon>
    </lineage>
</organism>
<dbReference type="RefSeq" id="WP_156051668.1">
    <property type="nucleotide sequence ID" value="NZ_JOEF01000031.1"/>
</dbReference>
<accession>A0A1G9U6M9</accession>
<name>A0A1G9U6M9_ALLAB</name>
<gene>
    <name evidence="3" type="ORF">SAMN04489726_2224</name>
</gene>
<feature type="signal peptide" evidence="2">
    <location>
        <begin position="1"/>
        <end position="19"/>
    </location>
</feature>
<evidence type="ECO:0000313" key="3">
    <source>
        <dbReference type="EMBL" id="SDM55630.1"/>
    </source>
</evidence>
<feature type="chain" id="PRO_5038470936" description="Lipoprotein LpqN" evidence="2">
    <location>
        <begin position="20"/>
        <end position="218"/>
    </location>
</feature>
<proteinExistence type="predicted"/>
<feature type="region of interest" description="Disordered" evidence="1">
    <location>
        <begin position="148"/>
        <end position="170"/>
    </location>
</feature>
<reference evidence="3 4" key="1">
    <citation type="submission" date="2016-10" db="EMBL/GenBank/DDBJ databases">
        <authorList>
            <person name="de Groot N.N."/>
        </authorList>
    </citation>
    <scope>NUCLEOTIDE SEQUENCE [LARGE SCALE GENOMIC DNA]</scope>
    <source>
        <strain evidence="3 4">DSM 44149</strain>
    </source>
</reference>
<feature type="region of interest" description="Disordered" evidence="1">
    <location>
        <begin position="33"/>
        <end position="64"/>
    </location>
</feature>